<dbReference type="PANTHER" id="PTHR21240:SF28">
    <property type="entry name" value="ISO-OROTATE DECARBOXYLASE (EUROFUNG)"/>
    <property type="match status" value="1"/>
</dbReference>
<evidence type="ECO:0000313" key="3">
    <source>
        <dbReference type="EMBL" id="AHH17778.1"/>
    </source>
</evidence>
<dbReference type="PATRIC" id="fig|1415166.3.peg.3065"/>
<dbReference type="PANTHER" id="PTHR21240">
    <property type="entry name" value="2-AMINO-3-CARBOXYLMUCONATE-6-SEMIALDEHYDE DECARBOXYLASE"/>
    <property type="match status" value="1"/>
</dbReference>
<dbReference type="Pfam" id="PF04909">
    <property type="entry name" value="Amidohydro_2"/>
    <property type="match status" value="1"/>
</dbReference>
<dbReference type="EMBL" id="CP006850">
    <property type="protein sequence ID" value="AHH17778.1"/>
    <property type="molecule type" value="Genomic_DNA"/>
</dbReference>
<dbReference type="RefSeq" id="WP_025349238.1">
    <property type="nucleotide sequence ID" value="NZ_CP006850.1"/>
</dbReference>
<dbReference type="GO" id="GO:0005737">
    <property type="term" value="C:cytoplasm"/>
    <property type="evidence" value="ECO:0007669"/>
    <property type="project" value="TreeGrafter"/>
</dbReference>
<dbReference type="HOGENOM" id="CLU_039329_0_2_11"/>
<dbReference type="GO" id="GO:0019748">
    <property type="term" value="P:secondary metabolic process"/>
    <property type="evidence" value="ECO:0007669"/>
    <property type="project" value="TreeGrafter"/>
</dbReference>
<dbReference type="KEGG" id="nno:NONO_c29910"/>
<proteinExistence type="predicted"/>
<dbReference type="Gene3D" id="3.20.20.140">
    <property type="entry name" value="Metal-dependent hydrolases"/>
    <property type="match status" value="1"/>
</dbReference>
<dbReference type="InterPro" id="IPR032465">
    <property type="entry name" value="ACMSD"/>
</dbReference>
<dbReference type="GO" id="GO:0016831">
    <property type="term" value="F:carboxy-lyase activity"/>
    <property type="evidence" value="ECO:0007669"/>
    <property type="project" value="InterPro"/>
</dbReference>
<dbReference type="OrthoDB" id="8673349at2"/>
<keyword evidence="3" id="KW-0378">Hydrolase</keyword>
<dbReference type="STRING" id="1415166.NONO_c29910"/>
<keyword evidence="4" id="KW-1185">Reference proteome</keyword>
<evidence type="ECO:0000313" key="4">
    <source>
        <dbReference type="Proteomes" id="UP000019150"/>
    </source>
</evidence>
<dbReference type="Proteomes" id="UP000019150">
    <property type="component" value="Chromosome"/>
</dbReference>
<dbReference type="InterPro" id="IPR032466">
    <property type="entry name" value="Metal_Hydrolase"/>
</dbReference>
<reference evidence="3 4" key="1">
    <citation type="journal article" date="2014" name="Appl. Environ. Microbiol.">
        <title>Insights into the Microbial Degradation of Rubber and Gutta-Percha by Analysis of the Complete Genome of Nocardia nova SH22a.</title>
        <authorList>
            <person name="Luo Q."/>
            <person name="Hiessl S."/>
            <person name="Poehlein A."/>
            <person name="Daniel R."/>
            <person name="Steinbuchel A."/>
        </authorList>
    </citation>
    <scope>NUCLEOTIDE SEQUENCE [LARGE SCALE GENOMIC DNA]</scope>
    <source>
        <strain evidence="3">SH22a</strain>
    </source>
</reference>
<name>W5TFJ8_9NOCA</name>
<accession>W5TFJ8</accession>
<gene>
    <name evidence="3" type="ORF">NONO_c29910</name>
</gene>
<keyword evidence="1" id="KW-0456">Lyase</keyword>
<protein>
    <submittedName>
        <fullName evidence="3">Putative amidohydrolase</fullName>
    </submittedName>
</protein>
<evidence type="ECO:0000256" key="1">
    <source>
        <dbReference type="ARBA" id="ARBA00023239"/>
    </source>
</evidence>
<dbReference type="AlphaFoldDB" id="W5TFJ8"/>
<evidence type="ECO:0000259" key="2">
    <source>
        <dbReference type="Pfam" id="PF04909"/>
    </source>
</evidence>
<dbReference type="GO" id="GO:0016787">
    <property type="term" value="F:hydrolase activity"/>
    <property type="evidence" value="ECO:0007669"/>
    <property type="project" value="UniProtKB-KW"/>
</dbReference>
<organism evidence="3 4">
    <name type="scientific">Nocardia nova SH22a</name>
    <dbReference type="NCBI Taxonomy" id="1415166"/>
    <lineage>
        <taxon>Bacteria</taxon>
        <taxon>Bacillati</taxon>
        <taxon>Actinomycetota</taxon>
        <taxon>Actinomycetes</taxon>
        <taxon>Mycobacteriales</taxon>
        <taxon>Nocardiaceae</taxon>
        <taxon>Nocardia</taxon>
    </lineage>
</organism>
<sequence length="427" mass="47701">MNKDDLILVSVDDHLVEPPDMFEHHIPSRYKDMAPKVVQRADGTDAWVFEGQEATNVGLNAVAGRPPDEYGAEPTKFSEIRTGCFDVHERIRDMNVNGVAAALNFPSYPQFCGQYFARAKDKDLGLAVLRAYNDWHIDEWCGTYPGRMIPLSLPPIWDPELMAAEVRRTAKKGCHAVSFSENPTKLDYPSLHDPHWDPFWQACSDENVVVCMHIGSSSSVVITSIDAPVDTMITLQPMSIVQAAADIVWSPVLRKFPDLTIALSEGGIGWVPYFLERIDRVYKMHRAWTHQDFGDKLPSEVFLDRIVTCFIDDPFGVASRDRLNLDMVTWECDYPHSDSTWPNAPEILGASLDGVSDRDIARITHENALRLFSFDLFGHLPRAEATVGALRAQASDVDLTFQSSERLKKTGTGPVSVLDLASRLPAS</sequence>
<feature type="domain" description="Amidohydrolase-related" evidence="2">
    <location>
        <begin position="83"/>
        <end position="374"/>
    </location>
</feature>
<dbReference type="eggNOG" id="COG2159">
    <property type="taxonomic scope" value="Bacteria"/>
</dbReference>
<dbReference type="SUPFAM" id="SSF51556">
    <property type="entry name" value="Metallo-dependent hydrolases"/>
    <property type="match status" value="1"/>
</dbReference>
<dbReference type="InterPro" id="IPR006680">
    <property type="entry name" value="Amidohydro-rel"/>
</dbReference>